<gene>
    <name evidence="2" type="ORF">IWW36_005692</name>
</gene>
<evidence type="ECO:0000313" key="3">
    <source>
        <dbReference type="Proteomes" id="UP001139887"/>
    </source>
</evidence>
<evidence type="ECO:0000313" key="2">
    <source>
        <dbReference type="EMBL" id="KAJ2843036.1"/>
    </source>
</evidence>
<reference evidence="2" key="1">
    <citation type="submission" date="2022-07" db="EMBL/GenBank/DDBJ databases">
        <title>Phylogenomic reconstructions and comparative analyses of Kickxellomycotina fungi.</title>
        <authorList>
            <person name="Reynolds N.K."/>
            <person name="Stajich J.E."/>
            <person name="Barry K."/>
            <person name="Grigoriev I.V."/>
            <person name="Crous P."/>
            <person name="Smith M.E."/>
        </authorList>
    </citation>
    <scope>NUCLEOTIDE SEQUENCE</scope>
    <source>
        <strain evidence="2">NRRL 1566</strain>
    </source>
</reference>
<organism evidence="2 3">
    <name type="scientific">Coemansia brasiliensis</name>
    <dbReference type="NCBI Taxonomy" id="2650707"/>
    <lineage>
        <taxon>Eukaryota</taxon>
        <taxon>Fungi</taxon>
        <taxon>Fungi incertae sedis</taxon>
        <taxon>Zoopagomycota</taxon>
        <taxon>Kickxellomycotina</taxon>
        <taxon>Kickxellomycetes</taxon>
        <taxon>Kickxellales</taxon>
        <taxon>Kickxellaceae</taxon>
        <taxon>Coemansia</taxon>
    </lineage>
</organism>
<name>A0A9W8I373_9FUNG</name>
<accession>A0A9W8I373</accession>
<dbReference type="PANTHER" id="PTHR38360:SF1">
    <property type="entry name" value="F12P19.7"/>
    <property type="match status" value="1"/>
</dbReference>
<dbReference type="Gene3D" id="3.40.50.1980">
    <property type="entry name" value="Nitrogenase molybdenum iron protein domain"/>
    <property type="match status" value="1"/>
</dbReference>
<dbReference type="PANTHER" id="PTHR38360">
    <property type="entry name" value="OS03G0120000 PROTEIN"/>
    <property type="match status" value="1"/>
</dbReference>
<dbReference type="AlphaFoldDB" id="A0A9W8I373"/>
<feature type="signal peptide" evidence="1">
    <location>
        <begin position="1"/>
        <end position="23"/>
    </location>
</feature>
<sequence>MIFTSAFAATLLALLVLSASITANESGCVSSYDESRDYFPDKVQVKYGAGFDITYKGNAKYIRNSISGENYVLYQCGTPAPANVKATPADSLQVGNWTKIAAVPGTKIVLDSAPASAIIEMLGVQDAVGASYKFFKVTSPCMQKKLDSLPKVQQNFGTSKARKRNNALVRRVSYDISDSDLQWTFTTYGMNDPHSFAVNPENASDMLGKAEWIKFVAAFFNKEAEANKIFDEIETRYKSIQKKASTETRKTVGFARYNKVANGTIISWTIEQPQPWVVQGLADANMKAHNSNTAAFSNVDDFYKATEQWDVLIDLSIEPLSHGGTTIPLWQNLLQGYGFSNQAKDGLPKFLSLKSIYRSDLISSYQNATDYNEHLQIQADQLLEDFGKIASTNSGTTDTVWYRNMPLQVPVNWRSPSNCQS</sequence>
<feature type="chain" id="PRO_5040921404" evidence="1">
    <location>
        <begin position="24"/>
        <end position="421"/>
    </location>
</feature>
<proteinExistence type="predicted"/>
<keyword evidence="1" id="KW-0732">Signal</keyword>
<dbReference type="SUPFAM" id="SSF53807">
    <property type="entry name" value="Helical backbone' metal receptor"/>
    <property type="match status" value="1"/>
</dbReference>
<dbReference type="OrthoDB" id="409848at2759"/>
<protein>
    <submittedName>
        <fullName evidence="2">Uncharacterized protein</fullName>
    </submittedName>
</protein>
<dbReference type="Proteomes" id="UP001139887">
    <property type="component" value="Unassembled WGS sequence"/>
</dbReference>
<comment type="caution">
    <text evidence="2">The sequence shown here is derived from an EMBL/GenBank/DDBJ whole genome shotgun (WGS) entry which is preliminary data.</text>
</comment>
<evidence type="ECO:0000256" key="1">
    <source>
        <dbReference type="SAM" id="SignalP"/>
    </source>
</evidence>
<keyword evidence="3" id="KW-1185">Reference proteome</keyword>
<dbReference type="EMBL" id="JANBUW010001545">
    <property type="protein sequence ID" value="KAJ2843036.1"/>
    <property type="molecule type" value="Genomic_DNA"/>
</dbReference>